<organism evidence="2 3">
    <name type="scientific">Punica granatum</name>
    <name type="common">Pomegranate</name>
    <dbReference type="NCBI Taxonomy" id="22663"/>
    <lineage>
        <taxon>Eukaryota</taxon>
        <taxon>Viridiplantae</taxon>
        <taxon>Streptophyta</taxon>
        <taxon>Embryophyta</taxon>
        <taxon>Tracheophyta</taxon>
        <taxon>Spermatophyta</taxon>
        <taxon>Magnoliopsida</taxon>
        <taxon>eudicotyledons</taxon>
        <taxon>Gunneridae</taxon>
        <taxon>Pentapetalae</taxon>
        <taxon>rosids</taxon>
        <taxon>malvids</taxon>
        <taxon>Myrtales</taxon>
        <taxon>Lythraceae</taxon>
        <taxon>Punica</taxon>
    </lineage>
</organism>
<feature type="region of interest" description="Disordered" evidence="1">
    <location>
        <begin position="73"/>
        <end position="103"/>
    </location>
</feature>
<evidence type="ECO:0000313" key="3">
    <source>
        <dbReference type="Proteomes" id="UP000233551"/>
    </source>
</evidence>
<keyword evidence="3" id="KW-1185">Reference proteome</keyword>
<accession>A0A2I0KZR7</accession>
<reference evidence="2 3" key="1">
    <citation type="submission" date="2017-11" db="EMBL/GenBank/DDBJ databases">
        <title>De-novo sequencing of pomegranate (Punica granatum L.) genome.</title>
        <authorList>
            <person name="Akparov Z."/>
            <person name="Amiraslanov A."/>
            <person name="Hajiyeva S."/>
            <person name="Abbasov M."/>
            <person name="Kaur K."/>
            <person name="Hamwieh A."/>
            <person name="Solovyev V."/>
            <person name="Salamov A."/>
            <person name="Braich B."/>
            <person name="Kosarev P."/>
            <person name="Mahmoud A."/>
            <person name="Hajiyev E."/>
            <person name="Babayeva S."/>
            <person name="Izzatullayeva V."/>
            <person name="Mammadov A."/>
            <person name="Mammadov A."/>
            <person name="Sharifova S."/>
            <person name="Ojaghi J."/>
            <person name="Eynullazada K."/>
            <person name="Bayramov B."/>
            <person name="Abdulazimova A."/>
            <person name="Shahmuradov I."/>
        </authorList>
    </citation>
    <scope>NUCLEOTIDE SEQUENCE [LARGE SCALE GENOMIC DNA]</scope>
    <source>
        <strain evidence="3">cv. AG2017</strain>
        <tissue evidence="2">Leaf</tissue>
    </source>
</reference>
<evidence type="ECO:0000313" key="2">
    <source>
        <dbReference type="EMBL" id="PKI73949.1"/>
    </source>
</evidence>
<dbReference type="EMBL" id="PGOL01000246">
    <property type="protein sequence ID" value="PKI73949.1"/>
    <property type="molecule type" value="Genomic_DNA"/>
</dbReference>
<evidence type="ECO:0000256" key="1">
    <source>
        <dbReference type="SAM" id="MobiDB-lite"/>
    </source>
</evidence>
<gene>
    <name evidence="2" type="ORF">CRG98_005674</name>
</gene>
<name>A0A2I0KZR7_PUNGR</name>
<protein>
    <recommendedName>
        <fullName evidence="4">Extensin-like</fullName>
    </recommendedName>
</protein>
<comment type="caution">
    <text evidence="2">The sequence shown here is derived from an EMBL/GenBank/DDBJ whole genome shotgun (WGS) entry which is preliminary data.</text>
</comment>
<dbReference type="Proteomes" id="UP000233551">
    <property type="component" value="Unassembled WGS sequence"/>
</dbReference>
<sequence>MPVQSLPEDTRVMSSPASTVYSGALPTHFPSPAQASSNVVDPVHFATLDGMVNQLAANMNTNMTELMAMLRDQNRASSSHTPPPERRTTVHRNPIDPPIYVTDSEDMSFPAMTYVPTVSPVSDPMPPPPPTSVPFPPAASLSTDPAMLTLPPLTIPTQSPICTVPPPTEMIDARQISFNEAKPPNVRANPLPDHGSSSGPSLNMISIAAIEEEKDARKASTPFAINYAPVEVAFAPVPFVIEVPAKEPYHDSRVPWTYESEVAST</sequence>
<dbReference type="AlphaFoldDB" id="A0A2I0KZR7"/>
<evidence type="ECO:0008006" key="4">
    <source>
        <dbReference type="Google" id="ProtNLM"/>
    </source>
</evidence>
<proteinExistence type="predicted"/>